<dbReference type="VEuPathDB" id="VectorBase:LLONM1_005667"/>
<dbReference type="InterPro" id="IPR000276">
    <property type="entry name" value="GPCR_Rhodpsn"/>
</dbReference>
<dbReference type="CDD" id="cd15136">
    <property type="entry name" value="7tmA_Glyco_hormone_R"/>
    <property type="match status" value="1"/>
</dbReference>
<keyword evidence="7 8" id="KW-0472">Membrane</keyword>
<evidence type="ECO:0000256" key="6">
    <source>
        <dbReference type="ARBA" id="ARBA00022989"/>
    </source>
</evidence>
<feature type="transmembrane region" description="Helical" evidence="8">
    <location>
        <begin position="41"/>
        <end position="65"/>
    </location>
</feature>
<evidence type="ECO:0000256" key="1">
    <source>
        <dbReference type="ARBA" id="ARBA00004370"/>
    </source>
</evidence>
<dbReference type="PANTHER" id="PTHR24372">
    <property type="entry name" value="GLYCOPROTEIN HORMONE RECEPTOR"/>
    <property type="match status" value="1"/>
</dbReference>
<organism evidence="10">
    <name type="scientific">Lutzomyia longipalpis</name>
    <name type="common">Sand fly</name>
    <dbReference type="NCBI Taxonomy" id="7200"/>
    <lineage>
        <taxon>Eukaryota</taxon>
        <taxon>Metazoa</taxon>
        <taxon>Ecdysozoa</taxon>
        <taxon>Arthropoda</taxon>
        <taxon>Hexapoda</taxon>
        <taxon>Insecta</taxon>
        <taxon>Pterygota</taxon>
        <taxon>Neoptera</taxon>
        <taxon>Endopterygota</taxon>
        <taxon>Diptera</taxon>
        <taxon>Nematocera</taxon>
        <taxon>Psychodoidea</taxon>
        <taxon>Psychodidae</taxon>
        <taxon>Lutzomyia</taxon>
        <taxon>Lutzomyia</taxon>
    </lineage>
</organism>
<evidence type="ECO:0000256" key="5">
    <source>
        <dbReference type="ARBA" id="ARBA00022737"/>
    </source>
</evidence>
<feature type="transmembrane region" description="Helical" evidence="8">
    <location>
        <begin position="127"/>
        <end position="149"/>
    </location>
</feature>
<feature type="domain" description="G-protein coupled receptors family 1 profile" evidence="9">
    <location>
        <begin position="20"/>
        <end position="271"/>
    </location>
</feature>
<evidence type="ECO:0000256" key="2">
    <source>
        <dbReference type="ARBA" id="ARBA00010663"/>
    </source>
</evidence>
<sequence>MGSHWLRGSVWIVVLLAVFGNTAVLIVLFSNRSDVTVPKFLMSNLAFADLCMGFYLLLIAAIDAHSMGEYFNFAFDWQYGSGCKAAGFLTVFASHLSVFTLTIITIERWFAITYAIYLNRRIKLRAAANIMIGGWIFSIVMAALPLFGISNYSSTSICLPMEARDSYDVSYLITVLAINGLAFAIIVICYAQIYYSLGKETRQAARNASSGEMSITKKMALLIFTNFACWSPIAFFGLTALAGYPLIDVAKSKIILVFFYPLNSCANPYLYAILTSQYRRDLYILLSRCGFCKKRAMEYKLTYSVATQNTFPLIARNSIPGCQSRKSSRGIASEAYV</sequence>
<dbReference type="PROSITE" id="PS00237">
    <property type="entry name" value="G_PROTEIN_RECEP_F1_1"/>
    <property type="match status" value="1"/>
</dbReference>
<dbReference type="SUPFAM" id="SSF81321">
    <property type="entry name" value="Family A G protein-coupled receptor-like"/>
    <property type="match status" value="1"/>
</dbReference>
<evidence type="ECO:0000256" key="8">
    <source>
        <dbReference type="SAM" id="Phobius"/>
    </source>
</evidence>
<name>A0A7G3AL38_LUTLO</name>
<evidence type="ECO:0000256" key="3">
    <source>
        <dbReference type="ARBA" id="ARBA00022614"/>
    </source>
</evidence>
<dbReference type="AlphaFoldDB" id="A0A7G3AL38"/>
<dbReference type="GO" id="GO:0007189">
    <property type="term" value="P:adenylate cyclase-activating G protein-coupled receptor signaling pathway"/>
    <property type="evidence" value="ECO:0007669"/>
    <property type="project" value="TreeGrafter"/>
</dbReference>
<keyword evidence="10" id="KW-0675">Receptor</keyword>
<feature type="transmembrane region" description="Helical" evidence="8">
    <location>
        <begin position="169"/>
        <end position="198"/>
    </location>
</feature>
<dbReference type="FunFam" id="1.20.1070.10:FF:000181">
    <property type="entry name" value="Thyrotropin receptor"/>
    <property type="match status" value="1"/>
</dbReference>
<keyword evidence="6 8" id="KW-1133">Transmembrane helix</keyword>
<keyword evidence="4 8" id="KW-0812">Transmembrane</keyword>
<comment type="subcellular location">
    <subcellularLocation>
        <location evidence="1">Membrane</location>
    </subcellularLocation>
</comment>
<proteinExistence type="inferred from homology"/>
<dbReference type="InterPro" id="IPR002131">
    <property type="entry name" value="Gphrmn_rcpt_fam"/>
</dbReference>
<evidence type="ECO:0000256" key="4">
    <source>
        <dbReference type="ARBA" id="ARBA00022692"/>
    </source>
</evidence>
<dbReference type="GO" id="GO:0016500">
    <property type="term" value="F:protein-hormone receptor activity"/>
    <property type="evidence" value="ECO:0007669"/>
    <property type="project" value="InterPro"/>
</dbReference>
<feature type="transmembrane region" description="Helical" evidence="8">
    <location>
        <begin position="254"/>
        <end position="274"/>
    </location>
</feature>
<dbReference type="GO" id="GO:0008528">
    <property type="term" value="F:G protein-coupled peptide receptor activity"/>
    <property type="evidence" value="ECO:0007669"/>
    <property type="project" value="TreeGrafter"/>
</dbReference>
<dbReference type="Gene3D" id="1.20.1070.10">
    <property type="entry name" value="Rhodopsin 7-helix transmembrane proteins"/>
    <property type="match status" value="1"/>
</dbReference>
<keyword evidence="5" id="KW-0677">Repeat</keyword>
<accession>A0A7G3AL38</accession>
<feature type="transmembrane region" description="Helical" evidence="8">
    <location>
        <begin position="6"/>
        <end position="29"/>
    </location>
</feature>
<comment type="similarity">
    <text evidence="2">Belongs to the G-protein coupled receptor 1 family.</text>
</comment>
<dbReference type="EMBL" id="GITU01003430">
    <property type="protein sequence ID" value="MBC1172133.1"/>
    <property type="molecule type" value="Transcribed_RNA"/>
</dbReference>
<reference evidence="10" key="1">
    <citation type="journal article" date="2020" name="BMC">
        <title>Leishmania infection induces a limited differential gene expression in the sand fly midgut.</title>
        <authorList>
            <person name="Coutinho-Abreu I.V."/>
            <person name="Serafim T.D."/>
            <person name="Meneses C."/>
            <person name="Kamhawi S."/>
            <person name="Oliveira F."/>
            <person name="Valenzuela J.G."/>
        </authorList>
    </citation>
    <scope>NUCLEOTIDE SEQUENCE</scope>
    <source>
        <strain evidence="10">Jacobina</strain>
        <tissue evidence="10">Midgut</tissue>
    </source>
</reference>
<keyword evidence="3" id="KW-0433">Leucine-rich repeat</keyword>
<dbReference type="PRINTS" id="PR00237">
    <property type="entry name" value="GPCRRHODOPSN"/>
</dbReference>
<dbReference type="PANTHER" id="PTHR24372:SF74">
    <property type="entry name" value="LP13728P"/>
    <property type="match status" value="1"/>
</dbReference>
<evidence type="ECO:0000256" key="7">
    <source>
        <dbReference type="ARBA" id="ARBA00023136"/>
    </source>
</evidence>
<dbReference type="GO" id="GO:0005886">
    <property type="term" value="C:plasma membrane"/>
    <property type="evidence" value="ECO:0007669"/>
    <property type="project" value="TreeGrafter"/>
</dbReference>
<feature type="transmembrane region" description="Helical" evidence="8">
    <location>
        <begin position="219"/>
        <end position="242"/>
    </location>
</feature>
<dbReference type="InterPro" id="IPR017452">
    <property type="entry name" value="GPCR_Rhodpsn_7TM"/>
</dbReference>
<feature type="transmembrane region" description="Helical" evidence="8">
    <location>
        <begin position="85"/>
        <end position="106"/>
    </location>
</feature>
<evidence type="ECO:0000313" key="10">
    <source>
        <dbReference type="EMBL" id="MBC1172133.1"/>
    </source>
</evidence>
<dbReference type="GO" id="GO:0009755">
    <property type="term" value="P:hormone-mediated signaling pathway"/>
    <property type="evidence" value="ECO:0007669"/>
    <property type="project" value="TreeGrafter"/>
</dbReference>
<dbReference type="PROSITE" id="PS50262">
    <property type="entry name" value="G_PROTEIN_RECEP_F1_2"/>
    <property type="match status" value="1"/>
</dbReference>
<evidence type="ECO:0000259" key="9">
    <source>
        <dbReference type="PROSITE" id="PS50262"/>
    </source>
</evidence>
<dbReference type="PRINTS" id="PR00373">
    <property type="entry name" value="GLYCHORMONER"/>
</dbReference>
<dbReference type="Pfam" id="PF00001">
    <property type="entry name" value="7tm_1"/>
    <property type="match status" value="1"/>
</dbReference>
<protein>
    <submittedName>
        <fullName evidence="10">Putative glycoprotein hormone receptor</fullName>
    </submittedName>
</protein>